<feature type="transmembrane region" description="Helical" evidence="3">
    <location>
        <begin position="277"/>
        <end position="293"/>
    </location>
</feature>
<dbReference type="Pfam" id="PF16327">
    <property type="entry name" value="CcmF_C"/>
    <property type="match status" value="1"/>
</dbReference>
<comment type="caution">
    <text evidence="6">The sequence shown here is derived from an EMBL/GenBank/DDBJ whole genome shotgun (WGS) entry which is preliminary data.</text>
</comment>
<feature type="transmembrane region" description="Helical" evidence="3">
    <location>
        <begin position="513"/>
        <end position="533"/>
    </location>
</feature>
<feature type="domain" description="Cytochrome c-type biogenesis protein CcmF C-terminal" evidence="5">
    <location>
        <begin position="356"/>
        <end position="540"/>
    </location>
</feature>
<keyword evidence="3" id="KW-1133">Transmembrane helix</keyword>
<dbReference type="PRINTS" id="PR01410">
    <property type="entry name" value="CCBIOGENESIS"/>
</dbReference>
<feature type="transmembrane region" description="Helical" evidence="3">
    <location>
        <begin position="379"/>
        <end position="405"/>
    </location>
</feature>
<dbReference type="PANTHER" id="PTHR43653:SF1">
    <property type="entry name" value="CYTOCHROME C-TYPE BIOGENESIS PROTEIN CCMF"/>
    <property type="match status" value="1"/>
</dbReference>
<dbReference type="Proteomes" id="UP000597338">
    <property type="component" value="Unassembled WGS sequence"/>
</dbReference>
<dbReference type="SUPFAM" id="SSF103473">
    <property type="entry name" value="MFS general substrate transporter"/>
    <property type="match status" value="1"/>
</dbReference>
<dbReference type="InterPro" id="IPR002541">
    <property type="entry name" value="Cyt_c_assembly"/>
</dbReference>
<feature type="transmembrane region" description="Helical" evidence="3">
    <location>
        <begin position="425"/>
        <end position="442"/>
    </location>
</feature>
<dbReference type="Pfam" id="PF01578">
    <property type="entry name" value="Cytochrom_C_asm"/>
    <property type="match status" value="1"/>
</dbReference>
<organism evidence="6 7">
    <name type="scientific">Parapedobacter defluvii</name>
    <dbReference type="NCBI Taxonomy" id="2045106"/>
    <lineage>
        <taxon>Bacteria</taxon>
        <taxon>Pseudomonadati</taxon>
        <taxon>Bacteroidota</taxon>
        <taxon>Sphingobacteriia</taxon>
        <taxon>Sphingobacteriales</taxon>
        <taxon>Sphingobacteriaceae</taxon>
        <taxon>Parapedobacter</taxon>
    </lineage>
</organism>
<name>A0ABQ1LHC4_9SPHI</name>
<feature type="transmembrane region" description="Helical" evidence="3">
    <location>
        <begin position="454"/>
        <end position="475"/>
    </location>
</feature>
<feature type="transmembrane region" description="Helical" evidence="3">
    <location>
        <begin position="49"/>
        <end position="73"/>
    </location>
</feature>
<dbReference type="RefSeq" id="WP_188749311.1">
    <property type="nucleotide sequence ID" value="NZ_BMIK01000003.1"/>
</dbReference>
<sequence length="819" mass="91763">MDITYVGESLLPGKIGQFFVILSFGTALLSCISYYFAAPHKEDRSWLNIARVAFWINVAAVIGIGSSLFYIIYNHLFEYHYAWAHSSRSLPTHYIISSFWEGQEGSFWLWMFWQGLLGIVLVFRAKSWESPVMAVVMLCQAVLGSMLIGVEIFGERVGSSPFILLREAMNAPIFSDPNYLGMIADGSGLNPTLQNYWMVIHPPALFLGFAAMIVPFAYAVAGLWQRRYKEWIAVGIPWALFAVMVLGAGIIMGSFWAYEALNFGGFWAWDPVENASIIPWLTLIAAVHVMIAYKNSGHSYFTAAFLAMISFVLVIYASFLTRSGVLGETSVHSFTDLGLYWQLVAFNVIFLAIMVYLLVSRKKEMPSSQKEEDIYSREFWLFIGALVLVVACVQIIASTSIPVFNVVFGTKVAPPLDPVQHYNKWQAGFAVVIGLLSAFTQFMKYKRTDVRKFYTAALASLVVAIVVTAVVVYITKVYTNFMYILLVFAAAYTLVANGKILGDAIRGKWKLTGSAVAHIGFGLLLIGGLVAAATNEVISVNSSNYIAVAGFDQVEKPGDNLFLTEGEPTQMGDYRITYVGDSVAPPNVYYKINYEKIDEETGRVTESFQLRPFAQNNPQMGGLVGTPATKHYLTHDVYTLITAAMSEPHQQGQQGGEQTGFEAYDEPATYETNIGDTLRYRNGYIVVEGINRNATVQNIPRKDDDIIVGLKLRVHAATGEQYEAEPVFLIRGGTTFDLFKDVEEQGLRLRFSNIMPQKDKLELMVYQKPLPEKKWVVFKAIKFPYINFFWCGAIVMTIGFFLSIFRRNKEIRKERIKPA</sequence>
<dbReference type="PANTHER" id="PTHR43653">
    <property type="entry name" value="CYTOCHROME C ASSEMBLY PROTEIN-RELATED"/>
    <property type="match status" value="1"/>
</dbReference>
<feature type="transmembrane region" description="Helical" evidence="3">
    <location>
        <begin position="204"/>
        <end position="224"/>
    </location>
</feature>
<evidence type="ECO:0000256" key="3">
    <source>
        <dbReference type="SAM" id="Phobius"/>
    </source>
</evidence>
<accession>A0ABQ1LHC4</accession>
<dbReference type="InterPro" id="IPR032523">
    <property type="entry name" value="CcmF_C"/>
</dbReference>
<keyword evidence="2" id="KW-0201">Cytochrome c-type biogenesis</keyword>
<protein>
    <submittedName>
        <fullName evidence="6">Cytochrome c assembly protein</fullName>
    </submittedName>
</protein>
<feature type="domain" description="Cytochrome c assembly protein" evidence="4">
    <location>
        <begin position="104"/>
        <end position="323"/>
    </location>
</feature>
<dbReference type="InterPro" id="IPR036259">
    <property type="entry name" value="MFS_trans_sf"/>
</dbReference>
<evidence type="ECO:0000256" key="2">
    <source>
        <dbReference type="ARBA" id="ARBA00022748"/>
    </source>
</evidence>
<evidence type="ECO:0000259" key="4">
    <source>
        <dbReference type="Pfam" id="PF01578"/>
    </source>
</evidence>
<proteinExistence type="inferred from homology"/>
<keyword evidence="7" id="KW-1185">Reference proteome</keyword>
<keyword evidence="3" id="KW-0812">Transmembrane</keyword>
<keyword evidence="3" id="KW-0472">Membrane</keyword>
<evidence type="ECO:0000259" key="5">
    <source>
        <dbReference type="Pfam" id="PF16327"/>
    </source>
</evidence>
<comment type="similarity">
    <text evidence="1">Belongs to the CcmF/CycK/Ccl1/NrfE/CcsA family.</text>
</comment>
<reference evidence="7" key="1">
    <citation type="journal article" date="2019" name="Int. J. Syst. Evol. Microbiol.">
        <title>The Global Catalogue of Microorganisms (GCM) 10K type strain sequencing project: providing services to taxonomists for standard genome sequencing and annotation.</title>
        <authorList>
            <consortium name="The Broad Institute Genomics Platform"/>
            <consortium name="The Broad Institute Genome Sequencing Center for Infectious Disease"/>
            <person name="Wu L."/>
            <person name="Ma J."/>
        </authorList>
    </citation>
    <scope>NUCLEOTIDE SEQUENCE [LARGE SCALE GENOMIC DNA]</scope>
    <source>
        <strain evidence="7">CGMCC 1.15342</strain>
    </source>
</reference>
<feature type="transmembrane region" description="Helical" evidence="3">
    <location>
        <begin position="132"/>
        <end position="154"/>
    </location>
</feature>
<dbReference type="EMBL" id="BMIK01000003">
    <property type="protein sequence ID" value="GGC24826.1"/>
    <property type="molecule type" value="Genomic_DNA"/>
</dbReference>
<feature type="transmembrane region" description="Helical" evidence="3">
    <location>
        <begin position="300"/>
        <end position="319"/>
    </location>
</feature>
<evidence type="ECO:0000313" key="7">
    <source>
        <dbReference type="Proteomes" id="UP000597338"/>
    </source>
</evidence>
<feature type="transmembrane region" description="Helical" evidence="3">
    <location>
        <begin position="481"/>
        <end position="501"/>
    </location>
</feature>
<feature type="transmembrane region" description="Helical" evidence="3">
    <location>
        <begin position="339"/>
        <end position="359"/>
    </location>
</feature>
<feature type="transmembrane region" description="Helical" evidence="3">
    <location>
        <begin position="107"/>
        <end position="125"/>
    </location>
</feature>
<gene>
    <name evidence="6" type="ORF">GCM10011386_16000</name>
</gene>
<feature type="transmembrane region" description="Helical" evidence="3">
    <location>
        <begin position="785"/>
        <end position="805"/>
    </location>
</feature>
<feature type="transmembrane region" description="Helical" evidence="3">
    <location>
        <begin position="15"/>
        <end position="37"/>
    </location>
</feature>
<dbReference type="InterPro" id="IPR003567">
    <property type="entry name" value="Cyt_c_biogenesis"/>
</dbReference>
<evidence type="ECO:0000313" key="6">
    <source>
        <dbReference type="EMBL" id="GGC24826.1"/>
    </source>
</evidence>
<evidence type="ECO:0000256" key="1">
    <source>
        <dbReference type="ARBA" id="ARBA00009186"/>
    </source>
</evidence>
<feature type="transmembrane region" description="Helical" evidence="3">
    <location>
        <begin position="231"/>
        <end position="257"/>
    </location>
</feature>